<dbReference type="PANTHER" id="PTHR48228">
    <property type="entry name" value="SUCCINYL-COA--D-CITRAMALATE COA-TRANSFERASE"/>
    <property type="match status" value="1"/>
</dbReference>
<protein>
    <submittedName>
        <fullName evidence="2">CoA transferase</fullName>
    </submittedName>
</protein>
<dbReference type="Gene3D" id="3.30.1540.10">
    <property type="entry name" value="formyl-coa transferase, domain 3"/>
    <property type="match status" value="1"/>
</dbReference>
<dbReference type="InterPro" id="IPR003673">
    <property type="entry name" value="CoA-Trfase_fam_III"/>
</dbReference>
<dbReference type="RefSeq" id="WP_275420203.1">
    <property type="nucleotide sequence ID" value="NZ_CP106877.1"/>
</dbReference>
<gene>
    <name evidence="2" type="ORF">OE105_10895</name>
</gene>
<dbReference type="InterPro" id="IPR023606">
    <property type="entry name" value="CoA-Trfase_III_dom_1_sf"/>
</dbReference>
<keyword evidence="3" id="KW-1185">Reference proteome</keyword>
<reference evidence="2" key="1">
    <citation type="submission" date="2022-09" db="EMBL/GenBank/DDBJ databases">
        <title>Complete Genomes of Fervidibacillus albus and Fervidibacillus halotolerans isolated from tidal flat sediments.</title>
        <authorList>
            <person name="Kwon K.K."/>
            <person name="Yang S.-H."/>
            <person name="Park M.J."/>
            <person name="Oh H.-M."/>
        </authorList>
    </citation>
    <scope>NUCLEOTIDE SEQUENCE</scope>
    <source>
        <strain evidence="2">MEBiC13594</strain>
    </source>
</reference>
<dbReference type="InterPro" id="IPR050509">
    <property type="entry name" value="CoA-transferase_III"/>
</dbReference>
<dbReference type="Proteomes" id="UP001164726">
    <property type="component" value="Chromosome"/>
</dbReference>
<dbReference type="InterPro" id="IPR044855">
    <property type="entry name" value="CoA-Trfase_III_dom3_sf"/>
</dbReference>
<dbReference type="Pfam" id="PF02515">
    <property type="entry name" value="CoA_transf_3"/>
    <property type="match status" value="1"/>
</dbReference>
<organism evidence="2 3">
    <name type="scientific">Fervidibacillus halotolerans</name>
    <dbReference type="NCBI Taxonomy" id="2980027"/>
    <lineage>
        <taxon>Bacteria</taxon>
        <taxon>Bacillati</taxon>
        <taxon>Bacillota</taxon>
        <taxon>Bacilli</taxon>
        <taxon>Bacillales</taxon>
        <taxon>Bacillaceae</taxon>
        <taxon>Fervidibacillus</taxon>
    </lineage>
</organism>
<proteinExistence type="predicted"/>
<accession>A0A9E8LYI6</accession>
<evidence type="ECO:0000313" key="2">
    <source>
        <dbReference type="EMBL" id="WAA12072.1"/>
    </source>
</evidence>
<dbReference type="Gene3D" id="3.40.50.10540">
    <property type="entry name" value="Crotonobetainyl-coa:carnitine coa-transferase, domain 1"/>
    <property type="match status" value="1"/>
</dbReference>
<sequence>MFLPLSSIRVLDLTRLLPGPFATMVLADFGAEVIKIEDPKVGDYARQFEPKVDESSAIFHSLNRNKKSIILDLKKESGKDQFLKLVKIADVVIESFRPGVMERLGLGYQILKKVNPKLIYCAITGYGQTGPYAKMPGHDINFISYAGFLNINRGTDGKPSIPAVQIADLGGGAYPAIVGILLALFERERSGKGQFIDISMLDGVLAWMQTTLPNFFMKGDEDSYLNEFLTGELACYSIYQTKDDRWLSVGALEPKFWKVFCQRIGKTDLIPLLYSPQRKQEWMKAEIQSVISTKTLDEWMEIFKGSEACVSPVLRFQEMIRHPQIQARKMIERIGGERHTVQQIGIPIKLSETPGKIRSPAPKHGEHTSDILREIEEYRGVTTESDE</sequence>
<dbReference type="KEGG" id="fhl:OE105_10895"/>
<name>A0A9E8LYI6_9BACI</name>
<feature type="region of interest" description="Disordered" evidence="1">
    <location>
        <begin position="352"/>
        <end position="387"/>
    </location>
</feature>
<dbReference type="SUPFAM" id="SSF89796">
    <property type="entry name" value="CoA-transferase family III (CaiB/BaiF)"/>
    <property type="match status" value="1"/>
</dbReference>
<dbReference type="AlphaFoldDB" id="A0A9E8LYI6"/>
<evidence type="ECO:0000313" key="3">
    <source>
        <dbReference type="Proteomes" id="UP001164726"/>
    </source>
</evidence>
<feature type="compositionally biased region" description="Basic and acidic residues" evidence="1">
    <location>
        <begin position="363"/>
        <end position="379"/>
    </location>
</feature>
<dbReference type="EMBL" id="CP106877">
    <property type="protein sequence ID" value="WAA12072.1"/>
    <property type="molecule type" value="Genomic_DNA"/>
</dbReference>
<dbReference type="GO" id="GO:0016740">
    <property type="term" value="F:transferase activity"/>
    <property type="evidence" value="ECO:0007669"/>
    <property type="project" value="UniProtKB-KW"/>
</dbReference>
<dbReference type="PANTHER" id="PTHR48228:SF5">
    <property type="entry name" value="ALPHA-METHYLACYL-COA RACEMASE"/>
    <property type="match status" value="1"/>
</dbReference>
<evidence type="ECO:0000256" key="1">
    <source>
        <dbReference type="SAM" id="MobiDB-lite"/>
    </source>
</evidence>
<keyword evidence="2" id="KW-0808">Transferase</keyword>